<dbReference type="Pfam" id="PF03713">
    <property type="entry name" value="DUF305"/>
    <property type="match status" value="1"/>
</dbReference>
<protein>
    <submittedName>
        <fullName evidence="3">Uncharacterized protein conserved in bacteria</fullName>
    </submittedName>
</protein>
<proteinExistence type="predicted"/>
<dbReference type="InterPro" id="IPR005183">
    <property type="entry name" value="DUF305_CopM-like"/>
</dbReference>
<reference evidence="3 4" key="1">
    <citation type="submission" date="2019-02" db="EMBL/GenBank/DDBJ databases">
        <authorList>
            <consortium name="Pathogen Informatics"/>
        </authorList>
    </citation>
    <scope>NUCLEOTIDE SEQUENCE [LARGE SCALE GENOMIC DNA]</scope>
    <source>
        <strain evidence="3 4">3012STDY6756503</strain>
    </source>
</reference>
<dbReference type="EMBL" id="CAACYD010000007">
    <property type="protein sequence ID" value="VFA89330.1"/>
    <property type="molecule type" value="Genomic_DNA"/>
</dbReference>
<dbReference type="Gene3D" id="1.20.1260.10">
    <property type="match status" value="1"/>
</dbReference>
<organism evidence="3 4">
    <name type="scientific">Gordonia paraffinivorans</name>
    <dbReference type="NCBI Taxonomy" id="175628"/>
    <lineage>
        <taxon>Bacteria</taxon>
        <taxon>Bacillati</taxon>
        <taxon>Actinomycetota</taxon>
        <taxon>Actinomycetes</taxon>
        <taxon>Mycobacteriales</taxon>
        <taxon>Gordoniaceae</taxon>
        <taxon>Gordonia</taxon>
    </lineage>
</organism>
<dbReference type="InterPro" id="IPR012347">
    <property type="entry name" value="Ferritin-like"/>
</dbReference>
<dbReference type="AlphaFoldDB" id="A0ABD7V545"/>
<evidence type="ECO:0000313" key="4">
    <source>
        <dbReference type="Proteomes" id="UP000360750"/>
    </source>
</evidence>
<evidence type="ECO:0000259" key="2">
    <source>
        <dbReference type="Pfam" id="PF03713"/>
    </source>
</evidence>
<dbReference type="PANTHER" id="PTHR36933">
    <property type="entry name" value="SLL0788 PROTEIN"/>
    <property type="match status" value="1"/>
</dbReference>
<feature type="domain" description="DUF305" evidence="2">
    <location>
        <begin position="76"/>
        <end position="230"/>
    </location>
</feature>
<dbReference type="RefSeq" id="WP_131734694.1">
    <property type="nucleotide sequence ID" value="NZ_CAACYD010000007.1"/>
</dbReference>
<dbReference type="GeneID" id="60750881"/>
<evidence type="ECO:0000256" key="1">
    <source>
        <dbReference type="SAM" id="MobiDB-lite"/>
    </source>
</evidence>
<gene>
    <name evidence="3" type="ORF">NCTC8139_02892</name>
</gene>
<name>A0ABD7V545_9ACTN</name>
<dbReference type="Proteomes" id="UP000360750">
    <property type="component" value="Unassembled WGS sequence"/>
</dbReference>
<feature type="compositionally biased region" description="Low complexity" evidence="1">
    <location>
        <begin position="38"/>
        <end position="71"/>
    </location>
</feature>
<sequence>MTPLDTARSRRHAGLIGIAAAALVVAGCSPDQESSDRTATSTVTTPTVTAGAGPSSAVASAPGASTPGASSHNQADVEFTSTMIVHHMQAVEMAELVEGRTDNAELIALADRIEDAQENEIDQMTDRLRSWGVAVPDHDDDHGEDGHMQHGPHAGAMAGMMTAEQMAALRAARGAEFDRLWLEGMIRHHRGAIEMADEELAEGENPATRRLAEQVKTTQQAEIDQMEKMLGR</sequence>
<dbReference type="PANTHER" id="PTHR36933:SF1">
    <property type="entry name" value="SLL0788 PROTEIN"/>
    <property type="match status" value="1"/>
</dbReference>
<comment type="caution">
    <text evidence="3">The sequence shown here is derived from an EMBL/GenBank/DDBJ whole genome shotgun (WGS) entry which is preliminary data.</text>
</comment>
<evidence type="ECO:0000313" key="3">
    <source>
        <dbReference type="EMBL" id="VFA89330.1"/>
    </source>
</evidence>
<accession>A0ABD7V545</accession>
<feature type="region of interest" description="Disordered" evidence="1">
    <location>
        <begin position="30"/>
        <end position="73"/>
    </location>
</feature>